<proteinExistence type="predicted"/>
<keyword evidence="3" id="KW-1185">Reference proteome</keyword>
<dbReference type="Gene3D" id="3.40.50.10730">
    <property type="entry name" value="Urocanase like domains"/>
    <property type="match status" value="1"/>
</dbReference>
<sequence length="244" mass="25784">MHQLAVSAVSISEIYDRYLALVALRPAQAEGLGGRLLLVSGLDPVGVATVTAANVAGAATLAIESDPATARDAIRNGICDFSVNTLDEALRILKNEIRKRKPVAVCLLGMPQSILAEMAERGVQPDFAAIPPAVPGDLAATFFARGAQPFPPVAATLPLVCWSVAAQQPITLLQQLDKLAAASLSSSEAVRHRWLQLAPRYLGRARQHCVGMTDEEWAAFRALLKQSSGELAAGLTVTRNGETA</sequence>
<dbReference type="InterPro" id="IPR036190">
    <property type="entry name" value="Urocanase_sf"/>
</dbReference>
<dbReference type="EMBL" id="SMGK01000002">
    <property type="protein sequence ID" value="TCK73491.1"/>
    <property type="molecule type" value="Genomic_DNA"/>
</dbReference>
<dbReference type="Pfam" id="PF01175">
    <property type="entry name" value="Urocanase"/>
    <property type="match status" value="1"/>
</dbReference>
<dbReference type="InterPro" id="IPR035085">
    <property type="entry name" value="Urocanase_Rossmann-like"/>
</dbReference>
<evidence type="ECO:0000313" key="3">
    <source>
        <dbReference type="Proteomes" id="UP000295210"/>
    </source>
</evidence>
<evidence type="ECO:0000259" key="1">
    <source>
        <dbReference type="Pfam" id="PF01175"/>
    </source>
</evidence>
<dbReference type="InterPro" id="IPR038364">
    <property type="entry name" value="Urocanase_central_sf"/>
</dbReference>
<feature type="domain" description="Urocanase Rossmann-like" evidence="1">
    <location>
        <begin position="29"/>
        <end position="127"/>
    </location>
</feature>
<protein>
    <submittedName>
        <fullName evidence="2">Urocanase</fullName>
    </submittedName>
</protein>
<evidence type="ECO:0000313" key="2">
    <source>
        <dbReference type="EMBL" id="TCK73491.1"/>
    </source>
</evidence>
<dbReference type="Proteomes" id="UP000295210">
    <property type="component" value="Unassembled WGS sequence"/>
</dbReference>
<dbReference type="OrthoDB" id="122952at2"/>
<dbReference type="AlphaFoldDB" id="A0A4V6NET7"/>
<dbReference type="RefSeq" id="WP_131993067.1">
    <property type="nucleotide sequence ID" value="NZ_SMGK01000002.1"/>
</dbReference>
<gene>
    <name evidence="2" type="ORF">C7378_1104</name>
</gene>
<comment type="caution">
    <text evidence="2">The sequence shown here is derived from an EMBL/GenBank/DDBJ whole genome shotgun (WGS) entry which is preliminary data.</text>
</comment>
<reference evidence="2 3" key="1">
    <citation type="submission" date="2019-03" db="EMBL/GenBank/DDBJ databases">
        <title>Genomic Encyclopedia of Type Strains, Phase IV (KMG-IV): sequencing the most valuable type-strain genomes for metagenomic binning, comparative biology and taxonomic classification.</title>
        <authorList>
            <person name="Goeker M."/>
        </authorList>
    </citation>
    <scope>NUCLEOTIDE SEQUENCE [LARGE SCALE GENOMIC DNA]</scope>
    <source>
        <strain evidence="2 3">DSM 103428</strain>
    </source>
</reference>
<accession>A0A4V6NET7</accession>
<dbReference type="SUPFAM" id="SSF111326">
    <property type="entry name" value="Urocanase"/>
    <property type="match status" value="1"/>
</dbReference>
<name>A0A4V6NET7_9BACT</name>
<organism evidence="2 3">
    <name type="scientific">Acidipila rosea</name>
    <dbReference type="NCBI Taxonomy" id="768535"/>
    <lineage>
        <taxon>Bacteria</taxon>
        <taxon>Pseudomonadati</taxon>
        <taxon>Acidobacteriota</taxon>
        <taxon>Terriglobia</taxon>
        <taxon>Terriglobales</taxon>
        <taxon>Acidobacteriaceae</taxon>
        <taxon>Acidipila</taxon>
    </lineage>
</organism>